<evidence type="ECO:0000313" key="1">
    <source>
        <dbReference type="EMBL" id="VFR55279.1"/>
    </source>
</evidence>
<sequence>MSLQCLMPLSAQLELLQHGQLAFVRIRAFTLISGFGNLR</sequence>
<gene>
    <name evidence="1" type="ORF">BRI6_2872</name>
    <name evidence="2" type="ORF">BRI9_2929</name>
    <name evidence="3" type="ORF">IVO3_2929</name>
    <name evidence="4" type="ORF">RAN7_2901</name>
</gene>
<organism evidence="3">
    <name type="scientific">plant metagenome</name>
    <dbReference type="NCBI Taxonomy" id="1297885"/>
    <lineage>
        <taxon>unclassified sequences</taxon>
        <taxon>metagenomes</taxon>
        <taxon>organismal metagenomes</taxon>
    </lineage>
</organism>
<dbReference type="EMBL" id="CAADIP010000017">
    <property type="protein sequence ID" value="VFR85960.1"/>
    <property type="molecule type" value="Genomic_DNA"/>
</dbReference>
<proteinExistence type="predicted"/>
<dbReference type="EMBL" id="CAADII010000043">
    <property type="protein sequence ID" value="VFR55279.1"/>
    <property type="molecule type" value="Genomic_DNA"/>
</dbReference>
<dbReference type="AlphaFoldDB" id="A0A484UH12"/>
<dbReference type="EMBL" id="CAADIZ010000084">
    <property type="protein sequence ID" value="VFS38743.1"/>
    <property type="molecule type" value="Genomic_DNA"/>
</dbReference>
<reference evidence="3" key="1">
    <citation type="submission" date="2019-03" db="EMBL/GenBank/DDBJ databases">
        <authorList>
            <person name="Danneels B."/>
        </authorList>
    </citation>
    <scope>NUCLEOTIDE SEQUENCE</scope>
</reference>
<evidence type="ECO:0000313" key="3">
    <source>
        <dbReference type="EMBL" id="VFR85960.1"/>
    </source>
</evidence>
<accession>A0A484UH12</accession>
<name>A0A484UH12_9ZZZZ</name>
<evidence type="ECO:0000313" key="4">
    <source>
        <dbReference type="EMBL" id="VFS38743.1"/>
    </source>
</evidence>
<evidence type="ECO:0000313" key="2">
    <source>
        <dbReference type="EMBL" id="VFR63390.1"/>
    </source>
</evidence>
<dbReference type="EMBL" id="CAADIK010000009">
    <property type="protein sequence ID" value="VFR63390.1"/>
    <property type="molecule type" value="Genomic_DNA"/>
</dbReference>
<protein>
    <submittedName>
        <fullName evidence="3">Uncharacterized protein</fullName>
    </submittedName>
</protein>